<protein>
    <submittedName>
        <fullName evidence="3">CBM20 domain-containing protein</fullName>
    </submittedName>
</protein>
<dbReference type="SMART" id="SM01065">
    <property type="entry name" value="CBM_2"/>
    <property type="match status" value="1"/>
</dbReference>
<dbReference type="InterPro" id="IPR013783">
    <property type="entry name" value="Ig-like_fold"/>
</dbReference>
<dbReference type="InterPro" id="IPR013784">
    <property type="entry name" value="Carb-bd-like_fold"/>
</dbReference>
<dbReference type="SUPFAM" id="SSF49452">
    <property type="entry name" value="Starch-binding domain-like"/>
    <property type="match status" value="1"/>
</dbReference>
<dbReference type="EMBL" id="CAMXCT030000258">
    <property type="protein sequence ID" value="CAL4763583.1"/>
    <property type="molecule type" value="Genomic_DNA"/>
</dbReference>
<dbReference type="EMBL" id="CAMXCT020000258">
    <property type="protein sequence ID" value="CAL1129646.1"/>
    <property type="molecule type" value="Genomic_DNA"/>
</dbReference>
<sequence length="243" mass="27545">MVRVGILFDLRHCDTQPGECICVRGNLDRLGAWSIVGIADHLRLQTDAKRYPRWSSGAAIWLEPEVRPDGKASLCFEYKFLKDRSAFCEDPSEKKSAYVWEAAVRNRWISLPVQDGAIFVVSTEAWNDEGQTVITQLRQAKESRHLPITLPPQDKANWSFILSPRGAKEEEDTQFPIEKEFGALDFTSPQKEGPAISKFTVMEKQAEALKLENALLRKRLQHMEASISSYRVDMTDSTDITDG</sequence>
<accession>A0A9P1BQT2</accession>
<dbReference type="InterPro" id="IPR002044">
    <property type="entry name" value="CBM20"/>
</dbReference>
<evidence type="ECO:0000313" key="3">
    <source>
        <dbReference type="EMBL" id="CAL4763583.1"/>
    </source>
</evidence>
<dbReference type="PROSITE" id="PS51166">
    <property type="entry name" value="CBM20"/>
    <property type="match status" value="1"/>
</dbReference>
<dbReference type="Proteomes" id="UP001152797">
    <property type="component" value="Unassembled WGS sequence"/>
</dbReference>
<evidence type="ECO:0000259" key="1">
    <source>
        <dbReference type="PROSITE" id="PS51166"/>
    </source>
</evidence>
<dbReference type="Gene3D" id="2.60.40.10">
    <property type="entry name" value="Immunoglobulins"/>
    <property type="match status" value="1"/>
</dbReference>
<keyword evidence="4" id="KW-1185">Reference proteome</keyword>
<evidence type="ECO:0000313" key="2">
    <source>
        <dbReference type="EMBL" id="CAI3976271.1"/>
    </source>
</evidence>
<gene>
    <name evidence="2" type="ORF">C1SCF055_LOCUS4505</name>
</gene>
<evidence type="ECO:0000313" key="4">
    <source>
        <dbReference type="Proteomes" id="UP001152797"/>
    </source>
</evidence>
<reference evidence="3 4" key="2">
    <citation type="submission" date="2024-05" db="EMBL/GenBank/DDBJ databases">
        <authorList>
            <person name="Chen Y."/>
            <person name="Shah S."/>
            <person name="Dougan E. K."/>
            <person name="Thang M."/>
            <person name="Chan C."/>
        </authorList>
    </citation>
    <scope>NUCLEOTIDE SEQUENCE [LARGE SCALE GENOMIC DNA]</scope>
</reference>
<dbReference type="EMBL" id="CAMXCT010000258">
    <property type="protein sequence ID" value="CAI3976271.1"/>
    <property type="molecule type" value="Genomic_DNA"/>
</dbReference>
<proteinExistence type="predicted"/>
<reference evidence="2" key="1">
    <citation type="submission" date="2022-10" db="EMBL/GenBank/DDBJ databases">
        <authorList>
            <person name="Chen Y."/>
            <person name="Dougan E. K."/>
            <person name="Chan C."/>
            <person name="Rhodes N."/>
            <person name="Thang M."/>
        </authorList>
    </citation>
    <scope>NUCLEOTIDE SEQUENCE</scope>
</reference>
<organism evidence="2">
    <name type="scientific">Cladocopium goreaui</name>
    <dbReference type="NCBI Taxonomy" id="2562237"/>
    <lineage>
        <taxon>Eukaryota</taxon>
        <taxon>Sar</taxon>
        <taxon>Alveolata</taxon>
        <taxon>Dinophyceae</taxon>
        <taxon>Suessiales</taxon>
        <taxon>Symbiodiniaceae</taxon>
        <taxon>Cladocopium</taxon>
    </lineage>
</organism>
<name>A0A9P1BQT2_9DINO</name>
<dbReference type="OrthoDB" id="1058301at2759"/>
<dbReference type="GO" id="GO:2001070">
    <property type="term" value="F:starch binding"/>
    <property type="evidence" value="ECO:0007669"/>
    <property type="project" value="InterPro"/>
</dbReference>
<dbReference type="Pfam" id="PF00686">
    <property type="entry name" value="CBM_20"/>
    <property type="match status" value="1"/>
</dbReference>
<comment type="caution">
    <text evidence="2">The sequence shown here is derived from an EMBL/GenBank/DDBJ whole genome shotgun (WGS) entry which is preliminary data.</text>
</comment>
<dbReference type="AlphaFoldDB" id="A0A9P1BQT2"/>
<feature type="domain" description="CBM20" evidence="1">
    <location>
        <begin position="1"/>
        <end position="128"/>
    </location>
</feature>